<dbReference type="Proteomes" id="UP000247892">
    <property type="component" value="Unassembled WGS sequence"/>
</dbReference>
<dbReference type="PANTHER" id="PTHR43045:SF1">
    <property type="entry name" value="SHIKIMATE TRANSPORTER"/>
    <property type="match status" value="1"/>
</dbReference>
<reference evidence="13 14" key="1">
    <citation type="submission" date="2016-07" db="EMBL/GenBank/DDBJ databases">
        <title>Draft genome sequence of Prauserella sp. YIM 121212, isolated from alkaline soil.</title>
        <authorList>
            <person name="Ruckert C."/>
            <person name="Albersmeier A."/>
            <person name="Jiang C.-L."/>
            <person name="Jiang Y."/>
            <person name="Kalinowski J."/>
            <person name="Schneider O."/>
            <person name="Winkler A."/>
            <person name="Zotchev S.B."/>
        </authorList>
    </citation>
    <scope>NUCLEOTIDE SEQUENCE [LARGE SCALE GENOMIC DNA]</scope>
    <source>
        <strain evidence="13 14">YIM 121212</strain>
    </source>
</reference>
<keyword evidence="6" id="KW-0769">Symport</keyword>
<evidence type="ECO:0000256" key="6">
    <source>
        <dbReference type="ARBA" id="ARBA00022847"/>
    </source>
</evidence>
<dbReference type="EMBL" id="MASU01000015">
    <property type="protein sequence ID" value="PXY21508.1"/>
    <property type="molecule type" value="Genomic_DNA"/>
</dbReference>
<dbReference type="InterPro" id="IPR011701">
    <property type="entry name" value="MFS"/>
</dbReference>
<feature type="transmembrane region" description="Helical" evidence="11">
    <location>
        <begin position="236"/>
        <end position="260"/>
    </location>
</feature>
<keyword evidence="3" id="KW-0813">Transport</keyword>
<keyword evidence="8 11" id="KW-0472">Membrane</keyword>
<feature type="transmembrane region" description="Helical" evidence="11">
    <location>
        <begin position="48"/>
        <end position="71"/>
    </location>
</feature>
<dbReference type="InterPro" id="IPR036259">
    <property type="entry name" value="MFS_trans_sf"/>
</dbReference>
<keyword evidence="4" id="KW-1003">Cell membrane</keyword>
<dbReference type="PANTHER" id="PTHR43045">
    <property type="entry name" value="SHIKIMATE TRANSPORTER"/>
    <property type="match status" value="1"/>
</dbReference>
<evidence type="ECO:0000256" key="2">
    <source>
        <dbReference type="ARBA" id="ARBA00008240"/>
    </source>
</evidence>
<evidence type="ECO:0000256" key="8">
    <source>
        <dbReference type="ARBA" id="ARBA00023136"/>
    </source>
</evidence>
<accession>A0A318LC25</accession>
<proteinExistence type="inferred from homology"/>
<comment type="caution">
    <text evidence="13">The sequence shown here is derived from an EMBL/GenBank/DDBJ whole genome shotgun (WGS) entry which is preliminary data.</text>
</comment>
<feature type="transmembrane region" description="Helical" evidence="11">
    <location>
        <begin position="83"/>
        <end position="101"/>
    </location>
</feature>
<evidence type="ECO:0000256" key="7">
    <source>
        <dbReference type="ARBA" id="ARBA00022989"/>
    </source>
</evidence>
<feature type="transmembrane region" description="Helical" evidence="11">
    <location>
        <begin position="302"/>
        <end position="320"/>
    </location>
</feature>
<comment type="similarity">
    <text evidence="2">Belongs to the major facilitator superfamily. Metabolite:H+ Symporter (MHS) family (TC 2.A.1.6) family.</text>
</comment>
<dbReference type="RefSeq" id="WP_110342939.1">
    <property type="nucleotide sequence ID" value="NZ_JBHVKT010000007.1"/>
</dbReference>
<dbReference type="Pfam" id="PF07690">
    <property type="entry name" value="MFS_1"/>
    <property type="match status" value="1"/>
</dbReference>
<evidence type="ECO:0000256" key="4">
    <source>
        <dbReference type="ARBA" id="ARBA00022475"/>
    </source>
</evidence>
<dbReference type="GO" id="GO:0015293">
    <property type="term" value="F:symporter activity"/>
    <property type="evidence" value="ECO:0007669"/>
    <property type="project" value="UniProtKB-KW"/>
</dbReference>
<evidence type="ECO:0000256" key="5">
    <source>
        <dbReference type="ARBA" id="ARBA00022692"/>
    </source>
</evidence>
<dbReference type="Gene3D" id="1.20.1250.20">
    <property type="entry name" value="MFS general substrate transporter like domains"/>
    <property type="match status" value="1"/>
</dbReference>
<feature type="transmembrane region" description="Helical" evidence="11">
    <location>
        <begin position="326"/>
        <end position="352"/>
    </location>
</feature>
<evidence type="ECO:0000259" key="12">
    <source>
        <dbReference type="PROSITE" id="PS50850"/>
    </source>
</evidence>
<name>A0A318LC25_9PSEU</name>
<feature type="transmembrane region" description="Helical" evidence="11">
    <location>
        <begin position="364"/>
        <end position="387"/>
    </location>
</feature>
<dbReference type="CDD" id="cd17369">
    <property type="entry name" value="MFS_ShiA_like"/>
    <property type="match status" value="1"/>
</dbReference>
<evidence type="ECO:0000256" key="3">
    <source>
        <dbReference type="ARBA" id="ARBA00022448"/>
    </source>
</evidence>
<evidence type="ECO:0000313" key="14">
    <source>
        <dbReference type="Proteomes" id="UP000247892"/>
    </source>
</evidence>
<evidence type="ECO:0000313" key="13">
    <source>
        <dbReference type="EMBL" id="PXY21508.1"/>
    </source>
</evidence>
<organism evidence="13 14">
    <name type="scientific">Prauserella flavalba</name>
    <dbReference type="NCBI Taxonomy" id="1477506"/>
    <lineage>
        <taxon>Bacteria</taxon>
        <taxon>Bacillati</taxon>
        <taxon>Actinomycetota</taxon>
        <taxon>Actinomycetes</taxon>
        <taxon>Pseudonocardiales</taxon>
        <taxon>Pseudonocardiaceae</taxon>
        <taxon>Prauserella</taxon>
    </lineage>
</organism>
<sequence>MSRISRSGKVGFASAVGTTVEWYDFFIYGTAAGLVFNKLFFPQFDSLIGTLLSFVTFSAAFVARPIGGVLFGHFGDKIGRKSMLVLTLSIMGATTFAVGVLPSYQTIGIAAPIILVTLRFIQGLSLGGEYGGAVLMAVEHAPARRRGYYGSWVQMGVPAGLMLGNAVFLAFGAMSPEAFLSWGWRVPFLIGGVFVLFGLVVRLKLGESPNFERLKEDESVVKLPIAVVLRKYPKQVLLTGGAYLSIGVTFYLTTVFGLSYGAQQLGFSRNSMLMLVFLAMLLTFITLPLFGALSDRIGRRPVFAGGTVAMGALAFPWFWLLDTGSFLAAGIGYLAICTGFSAAFGPLAAFFAEAFETKIRYSGISFGYTIGTLASSALAPIIATWLLDRTGGYSAVAWYMIGTAVLSLVCTFALRETYASGLPDQVPAKESKTGKTETALAAD</sequence>
<keyword evidence="7 11" id="KW-1133">Transmembrane helix</keyword>
<feature type="transmembrane region" description="Helical" evidence="11">
    <location>
        <begin position="12"/>
        <end position="36"/>
    </location>
</feature>
<feature type="transmembrane region" description="Helical" evidence="11">
    <location>
        <begin position="148"/>
        <end position="174"/>
    </location>
</feature>
<keyword evidence="5 11" id="KW-0812">Transmembrane</keyword>
<dbReference type="GO" id="GO:0005886">
    <property type="term" value="C:plasma membrane"/>
    <property type="evidence" value="ECO:0007669"/>
    <property type="project" value="UniProtKB-SubCell"/>
</dbReference>
<evidence type="ECO:0000256" key="1">
    <source>
        <dbReference type="ARBA" id="ARBA00004651"/>
    </source>
</evidence>
<comment type="function">
    <text evidence="9">May be a proton symporter involved in the uptake of osmolytes such as proline and glycine betaine.</text>
</comment>
<feature type="transmembrane region" description="Helical" evidence="11">
    <location>
        <begin position="186"/>
        <end position="205"/>
    </location>
</feature>
<evidence type="ECO:0000256" key="9">
    <source>
        <dbReference type="ARBA" id="ARBA00037295"/>
    </source>
</evidence>
<gene>
    <name evidence="13" type="ORF">BA062_31870</name>
</gene>
<feature type="transmembrane region" description="Helical" evidence="11">
    <location>
        <begin position="393"/>
        <end position="414"/>
    </location>
</feature>
<protein>
    <recommendedName>
        <fullName evidence="10">Putative proline/betaine transporter</fullName>
    </recommendedName>
</protein>
<evidence type="ECO:0000256" key="10">
    <source>
        <dbReference type="ARBA" id="ARBA00039918"/>
    </source>
</evidence>
<feature type="domain" description="Major facilitator superfamily (MFS) profile" evidence="12">
    <location>
        <begin position="10"/>
        <end position="419"/>
    </location>
</feature>
<dbReference type="SUPFAM" id="SSF103473">
    <property type="entry name" value="MFS general substrate transporter"/>
    <property type="match status" value="1"/>
</dbReference>
<dbReference type="InterPro" id="IPR020846">
    <property type="entry name" value="MFS_dom"/>
</dbReference>
<dbReference type="OrthoDB" id="9066401at2"/>
<feature type="transmembrane region" description="Helical" evidence="11">
    <location>
        <begin position="272"/>
        <end position="290"/>
    </location>
</feature>
<comment type="subcellular location">
    <subcellularLocation>
        <location evidence="1">Cell membrane</location>
        <topology evidence="1">Multi-pass membrane protein</topology>
    </subcellularLocation>
</comment>
<keyword evidence="14" id="KW-1185">Reference proteome</keyword>
<dbReference type="PROSITE" id="PS50850">
    <property type="entry name" value="MFS"/>
    <property type="match status" value="1"/>
</dbReference>
<feature type="transmembrane region" description="Helical" evidence="11">
    <location>
        <begin position="107"/>
        <end position="127"/>
    </location>
</feature>
<dbReference type="AlphaFoldDB" id="A0A318LC25"/>
<evidence type="ECO:0000256" key="11">
    <source>
        <dbReference type="SAM" id="Phobius"/>
    </source>
</evidence>
<dbReference type="FunFam" id="1.20.1250.20:FF:000001">
    <property type="entry name" value="Dicarboxylate MFS transporter"/>
    <property type="match status" value="1"/>
</dbReference>